<gene>
    <name evidence="1" type="ORF">EcCFBP13530_06090</name>
</gene>
<dbReference type="Proteomes" id="UP000306327">
    <property type="component" value="Unassembled WGS sequence"/>
</dbReference>
<sequence length="149" mass="17470">MRAIRNAKQNDVTSLKEGFMEWKIVETIASPETGTFFGRVETTYGLSYILLFKGDYYVRPGEVVTMTEKGILIDNRRRRVWIAHAMPYSSIRWLGFRMKNDCPGNRREMSQRCESESPCQFTLCPFGLKHYHPQSYYNEEINIQVINGR</sequence>
<dbReference type="Pfam" id="PF11183">
    <property type="entry name" value="PmrD"/>
    <property type="match status" value="1"/>
</dbReference>
<proteinExistence type="predicted"/>
<dbReference type="AlphaFoldDB" id="A0AB38P9Y3"/>
<dbReference type="InterPro" id="IPR044854">
    <property type="entry name" value="IraM/PmrD"/>
</dbReference>
<accession>A0AB38P9Y3</accession>
<reference evidence="1 2" key="1">
    <citation type="journal article" date="2019" name="Sci. Rep.">
        <title>Differences in resource use lead to coexistence of seed-transmitted microbial populations.</title>
        <authorList>
            <person name="Torres-Cortes G."/>
            <person name="Garcia B.J."/>
            <person name="Compant S."/>
            <person name="Rezki S."/>
            <person name="Jones P."/>
            <person name="Preveaux A."/>
            <person name="Briand M."/>
            <person name="Roulet A."/>
            <person name="Bouchez O."/>
            <person name="Jacobson D."/>
            <person name="Barret M."/>
        </authorList>
    </citation>
    <scope>NUCLEOTIDE SEQUENCE [LARGE SCALE GENOMIC DNA]</scope>
    <source>
        <strain evidence="1 2">CFBP13530</strain>
    </source>
</reference>
<dbReference type="EMBL" id="QGAL01000001">
    <property type="protein sequence ID" value="TKK23709.1"/>
    <property type="molecule type" value="Genomic_DNA"/>
</dbReference>
<evidence type="ECO:0000313" key="1">
    <source>
        <dbReference type="EMBL" id="TKK23709.1"/>
    </source>
</evidence>
<name>A0AB38P9Y3_9ENTR</name>
<organism evidence="1 2">
    <name type="scientific">Enterobacter cancerogenus</name>
    <dbReference type="NCBI Taxonomy" id="69218"/>
    <lineage>
        <taxon>Bacteria</taxon>
        <taxon>Pseudomonadati</taxon>
        <taxon>Pseudomonadota</taxon>
        <taxon>Gammaproteobacteria</taxon>
        <taxon>Enterobacterales</taxon>
        <taxon>Enterobacteriaceae</taxon>
        <taxon>Enterobacter</taxon>
        <taxon>Enterobacter cloacae complex</taxon>
    </lineage>
</organism>
<comment type="caution">
    <text evidence="1">The sequence shown here is derived from an EMBL/GenBank/DDBJ whole genome shotgun (WGS) entry which is preliminary data.</text>
</comment>
<evidence type="ECO:0000313" key="2">
    <source>
        <dbReference type="Proteomes" id="UP000306327"/>
    </source>
</evidence>
<protein>
    <submittedName>
        <fullName evidence="1">Anti-adapter protein IraM</fullName>
    </submittedName>
</protein>